<dbReference type="EMBL" id="CAADFG010000021">
    <property type="protein sequence ID" value="VFJ90441.1"/>
    <property type="molecule type" value="Genomic_DNA"/>
</dbReference>
<keyword evidence="2" id="KW-0067">ATP-binding</keyword>
<dbReference type="Gene3D" id="3.30.950.30">
    <property type="entry name" value="Schlafen, AAA domain"/>
    <property type="match status" value="1"/>
</dbReference>
<dbReference type="EMBL" id="CAADFI010000019">
    <property type="protein sequence ID" value="VFJ91643.1"/>
    <property type="molecule type" value="Genomic_DNA"/>
</dbReference>
<evidence type="ECO:0000313" key="3">
    <source>
        <dbReference type="EMBL" id="VFJ98214.1"/>
    </source>
</evidence>
<dbReference type="PANTHER" id="PTHR30595">
    <property type="entry name" value="GLPR-RELATED TRANSCRIPTIONAL REPRESSOR"/>
    <property type="match status" value="1"/>
</dbReference>
<organism evidence="2">
    <name type="scientific">Candidatus Kentrum eta</name>
    <dbReference type="NCBI Taxonomy" id="2126337"/>
    <lineage>
        <taxon>Bacteria</taxon>
        <taxon>Pseudomonadati</taxon>
        <taxon>Pseudomonadota</taxon>
        <taxon>Gammaproteobacteria</taxon>
        <taxon>Candidatus Kentrum</taxon>
    </lineage>
</organism>
<dbReference type="InterPro" id="IPR038461">
    <property type="entry name" value="Schlafen_AlbA_2_dom_sf"/>
</dbReference>
<keyword evidence="2" id="KW-0378">Hydrolase</keyword>
<dbReference type="Gene3D" id="3.30.565.60">
    <property type="match status" value="1"/>
</dbReference>
<protein>
    <submittedName>
        <fullName evidence="2">ATP-dependent DNA helicase RecG</fullName>
    </submittedName>
</protein>
<dbReference type="InterPro" id="IPR038475">
    <property type="entry name" value="RecG_C_sf"/>
</dbReference>
<dbReference type="AlphaFoldDB" id="A0A450UGI6"/>
<sequence length="364" mass="40782">MICPHHRAPGVIFIGVDDAGTPTDLPITDALLLALSDIRSDGNILPLPALTVEKRHLAGRDVAVILVRPVDSPPVRYKGLVWIRVGPRRALASEQEERTLAERRRSHDTFPDIRPVYEAALDDLDRQSIRDTYLPRVMDTETLAANNRDFEMQLASLRLVHPGMAPGIPRVPTVLGLLVAGYRPTAYLPMAWLSFIRFAGETVTDPIITSHELRSPIPRLVSQVDELIHLRVMTRVDITSAATELRQPDYPIPAIQQIARNAIMHRVYEGTNSPVRIYWYADRIEMISPGGSYGIVTPENFGEPGINDYRNPHLAEAMHNLGYVQRFGVGIRIAQEALRRNGNPPLAFRVEPHAVMATIHKKRE</sequence>
<keyword evidence="2" id="KW-0347">Helicase</keyword>
<accession>A0A450UGI6</accession>
<dbReference type="Pfam" id="PF13749">
    <property type="entry name" value="HATPase_c_4"/>
    <property type="match status" value="1"/>
</dbReference>
<dbReference type="GO" id="GO:0004386">
    <property type="term" value="F:helicase activity"/>
    <property type="evidence" value="ECO:0007669"/>
    <property type="project" value="UniProtKB-KW"/>
</dbReference>
<dbReference type="PANTHER" id="PTHR30595:SF6">
    <property type="entry name" value="SCHLAFEN ALBA-2 DOMAIN-CONTAINING PROTEIN"/>
    <property type="match status" value="1"/>
</dbReference>
<evidence type="ECO:0000313" key="2">
    <source>
        <dbReference type="EMBL" id="VFJ91643.1"/>
    </source>
</evidence>
<evidence type="ECO:0000313" key="1">
    <source>
        <dbReference type="EMBL" id="VFJ90441.1"/>
    </source>
</evidence>
<proteinExistence type="predicted"/>
<dbReference type="EMBL" id="CAADFJ010000019">
    <property type="protein sequence ID" value="VFJ98214.1"/>
    <property type="molecule type" value="Genomic_DNA"/>
</dbReference>
<reference evidence="2" key="1">
    <citation type="submission" date="2019-02" db="EMBL/GenBank/DDBJ databases">
        <authorList>
            <person name="Gruber-Vodicka R. H."/>
            <person name="Seah K. B. B."/>
        </authorList>
    </citation>
    <scope>NUCLEOTIDE SEQUENCE</scope>
    <source>
        <strain evidence="3">BECK_SA2B12</strain>
        <strain evidence="1">BECK_SA2B15</strain>
        <strain evidence="2">BECK_SA2B20</strain>
    </source>
</reference>
<gene>
    <name evidence="1" type="ORF">BECKH772A_GA0070896_1002121</name>
    <name evidence="2" type="ORF">BECKH772B_GA0070898_1001921</name>
    <name evidence="3" type="ORF">BECKH772C_GA0070978_1001921</name>
</gene>
<keyword evidence="2" id="KW-0547">Nucleotide-binding</keyword>
<name>A0A450UGI6_9GAMM</name>